<evidence type="ECO:0000313" key="1">
    <source>
        <dbReference type="EMBL" id="JAH93982.1"/>
    </source>
</evidence>
<organism evidence="1">
    <name type="scientific">Anguilla anguilla</name>
    <name type="common">European freshwater eel</name>
    <name type="synonym">Muraena anguilla</name>
    <dbReference type="NCBI Taxonomy" id="7936"/>
    <lineage>
        <taxon>Eukaryota</taxon>
        <taxon>Metazoa</taxon>
        <taxon>Chordata</taxon>
        <taxon>Craniata</taxon>
        <taxon>Vertebrata</taxon>
        <taxon>Euteleostomi</taxon>
        <taxon>Actinopterygii</taxon>
        <taxon>Neopterygii</taxon>
        <taxon>Teleostei</taxon>
        <taxon>Anguilliformes</taxon>
        <taxon>Anguillidae</taxon>
        <taxon>Anguilla</taxon>
    </lineage>
</organism>
<accession>A0A0E9WUA8</accession>
<protein>
    <submittedName>
        <fullName evidence="1">Uncharacterized protein</fullName>
    </submittedName>
</protein>
<dbReference type="EMBL" id="GBXM01014595">
    <property type="protein sequence ID" value="JAH93982.1"/>
    <property type="molecule type" value="Transcribed_RNA"/>
</dbReference>
<sequence>MVHSKLHRHICTKMSSIDFSSSSHRCIIYPVDTIFQYGPISSHDVSRHTCGLLVLLCLIFTIFV</sequence>
<reference evidence="1" key="2">
    <citation type="journal article" date="2015" name="Fish Shellfish Immunol.">
        <title>Early steps in the European eel (Anguilla anguilla)-Vibrio vulnificus interaction in the gills: Role of the RtxA13 toxin.</title>
        <authorList>
            <person name="Callol A."/>
            <person name="Pajuelo D."/>
            <person name="Ebbesson L."/>
            <person name="Teles M."/>
            <person name="MacKenzie S."/>
            <person name="Amaro C."/>
        </authorList>
    </citation>
    <scope>NUCLEOTIDE SEQUENCE</scope>
</reference>
<name>A0A0E9WUA8_ANGAN</name>
<reference evidence="1" key="1">
    <citation type="submission" date="2014-11" db="EMBL/GenBank/DDBJ databases">
        <authorList>
            <person name="Amaro Gonzalez C."/>
        </authorList>
    </citation>
    <scope>NUCLEOTIDE SEQUENCE</scope>
</reference>
<dbReference type="AlphaFoldDB" id="A0A0E9WUA8"/>
<proteinExistence type="predicted"/>